<dbReference type="PRINTS" id="PR00298">
    <property type="entry name" value="CHAPERONIN60"/>
</dbReference>
<dbReference type="InterPro" id="IPR027410">
    <property type="entry name" value="TCP-1-like_intermed_sf"/>
</dbReference>
<dbReference type="CDD" id="cd03344">
    <property type="entry name" value="GroEL"/>
    <property type="match status" value="1"/>
</dbReference>
<dbReference type="OrthoDB" id="9766614at2"/>
<dbReference type="GO" id="GO:0140662">
    <property type="term" value="F:ATP-dependent protein folding chaperone"/>
    <property type="evidence" value="ECO:0007669"/>
    <property type="project" value="InterPro"/>
</dbReference>
<evidence type="ECO:0000313" key="10">
    <source>
        <dbReference type="Proteomes" id="UP000247922"/>
    </source>
</evidence>
<dbReference type="PANTHER" id="PTHR45633">
    <property type="entry name" value="60 KDA HEAT SHOCK PROTEIN, MITOCHONDRIAL"/>
    <property type="match status" value="1"/>
</dbReference>
<dbReference type="NCBIfam" id="NF009489">
    <property type="entry name" value="PRK12851.1"/>
    <property type="match status" value="1"/>
</dbReference>
<comment type="similarity">
    <text evidence="1 6 7">Belongs to the chaperonin (HSP60) family.</text>
</comment>
<proteinExistence type="inferred from homology"/>
<feature type="binding site" evidence="6">
    <location>
        <begin position="29"/>
        <end position="32"/>
    </location>
    <ligand>
        <name>ATP</name>
        <dbReference type="ChEBI" id="CHEBI:30616"/>
    </ligand>
</feature>
<feature type="binding site" evidence="6">
    <location>
        <position position="413"/>
    </location>
    <ligand>
        <name>ATP</name>
        <dbReference type="ChEBI" id="CHEBI:30616"/>
    </ligand>
</feature>
<dbReference type="InterPro" id="IPR002423">
    <property type="entry name" value="Cpn60/GroEL/TCP-1"/>
</dbReference>
<dbReference type="NCBIfam" id="NF009488">
    <property type="entry name" value="PRK12850.1"/>
    <property type="match status" value="1"/>
</dbReference>
<dbReference type="FunFam" id="3.50.7.10:FF:000001">
    <property type="entry name" value="60 kDa chaperonin"/>
    <property type="match status" value="1"/>
</dbReference>
<keyword evidence="4 6" id="KW-0143">Chaperone</keyword>
<dbReference type="InterPro" id="IPR018370">
    <property type="entry name" value="Chaperonin_Cpn60_CS"/>
</dbReference>
<keyword evidence="10" id="KW-1185">Reference proteome</keyword>
<dbReference type="SUPFAM" id="SSF52029">
    <property type="entry name" value="GroEL apical domain-like"/>
    <property type="match status" value="1"/>
</dbReference>
<dbReference type="GO" id="GO:0005737">
    <property type="term" value="C:cytoplasm"/>
    <property type="evidence" value="ECO:0007669"/>
    <property type="project" value="UniProtKB-SubCell"/>
</dbReference>
<dbReference type="GO" id="GO:0016853">
    <property type="term" value="F:isomerase activity"/>
    <property type="evidence" value="ECO:0007669"/>
    <property type="project" value="UniProtKB-KW"/>
</dbReference>
<comment type="caution">
    <text evidence="6">Lacks conserved residue(s) required for the propagation of feature annotation.</text>
</comment>
<keyword evidence="6" id="KW-0963">Cytoplasm</keyword>
<dbReference type="Gene3D" id="1.10.560.10">
    <property type="entry name" value="GroEL-like equatorial domain"/>
    <property type="match status" value="1"/>
</dbReference>
<dbReference type="SUPFAM" id="SSF48592">
    <property type="entry name" value="GroEL equatorial domain-like"/>
    <property type="match status" value="1"/>
</dbReference>
<dbReference type="EC" id="5.6.1.7" evidence="6"/>
<dbReference type="NCBIfam" id="NF000592">
    <property type="entry name" value="PRK00013.1"/>
    <property type="match status" value="1"/>
</dbReference>
<comment type="caution">
    <text evidence="9">The sequence shown here is derived from an EMBL/GenBank/DDBJ whole genome shotgun (WGS) entry which is preliminary data.</text>
</comment>
<evidence type="ECO:0000256" key="8">
    <source>
        <dbReference type="RuleBase" id="RU000419"/>
    </source>
</evidence>
<evidence type="ECO:0000256" key="1">
    <source>
        <dbReference type="ARBA" id="ARBA00006607"/>
    </source>
</evidence>
<dbReference type="Gene3D" id="3.30.260.10">
    <property type="entry name" value="TCP-1-like chaperonin intermediate domain"/>
    <property type="match status" value="1"/>
</dbReference>
<dbReference type="PROSITE" id="PS00296">
    <property type="entry name" value="CHAPERONINS_CPN60"/>
    <property type="match status" value="1"/>
</dbReference>
<dbReference type="Pfam" id="PF00118">
    <property type="entry name" value="Cpn60_TCP1"/>
    <property type="match status" value="1"/>
</dbReference>
<dbReference type="InterPro" id="IPR027413">
    <property type="entry name" value="GROEL-like_equatorial_sf"/>
</dbReference>
<evidence type="ECO:0000256" key="2">
    <source>
        <dbReference type="ARBA" id="ARBA00022741"/>
    </source>
</evidence>
<comment type="subcellular location">
    <subcellularLocation>
        <location evidence="6">Cytoplasm</location>
    </subcellularLocation>
</comment>
<organism evidence="9 10">
    <name type="scientific">Streptohalobacillus salinus</name>
    <dbReference type="NCBI Taxonomy" id="621096"/>
    <lineage>
        <taxon>Bacteria</taxon>
        <taxon>Bacillati</taxon>
        <taxon>Bacillota</taxon>
        <taxon>Bacilli</taxon>
        <taxon>Bacillales</taxon>
        <taxon>Bacillaceae</taxon>
        <taxon>Streptohalobacillus</taxon>
    </lineage>
</organism>
<dbReference type="GO" id="GO:0005524">
    <property type="term" value="F:ATP binding"/>
    <property type="evidence" value="ECO:0007669"/>
    <property type="project" value="UniProtKB-UniRule"/>
</dbReference>
<gene>
    <name evidence="6" type="primary">groEL</name>
    <name evidence="6" type="synonym">groL</name>
    <name evidence="9" type="ORF">DES38_1211</name>
</gene>
<dbReference type="AlphaFoldDB" id="A0A2V3VWL4"/>
<keyword evidence="2 6" id="KW-0547">Nucleotide-binding</keyword>
<dbReference type="FunFam" id="1.10.560.10:FF:000001">
    <property type="entry name" value="60 kDa chaperonin"/>
    <property type="match status" value="1"/>
</dbReference>
<evidence type="ECO:0000256" key="7">
    <source>
        <dbReference type="RuleBase" id="RU000418"/>
    </source>
</evidence>
<evidence type="ECO:0000256" key="4">
    <source>
        <dbReference type="ARBA" id="ARBA00023186"/>
    </source>
</evidence>
<protein>
    <recommendedName>
        <fullName evidence="6">Chaperonin GroEL</fullName>
        <ecNumber evidence="6">5.6.1.7</ecNumber>
    </recommendedName>
    <alternativeName>
        <fullName evidence="6">60 kDa chaperonin</fullName>
    </alternativeName>
    <alternativeName>
        <fullName evidence="6">Chaperonin-60</fullName>
        <shortName evidence="6">Cpn60</shortName>
    </alternativeName>
</protein>
<dbReference type="EMBL" id="QJJR01000021">
    <property type="protein sequence ID" value="PXW86383.1"/>
    <property type="molecule type" value="Genomic_DNA"/>
</dbReference>
<reference evidence="9 10" key="1">
    <citation type="submission" date="2018-05" db="EMBL/GenBank/DDBJ databases">
        <title>Genomic Encyclopedia of Type Strains, Phase IV (KMG-IV): sequencing the most valuable type-strain genomes for metagenomic binning, comparative biology and taxonomic classification.</title>
        <authorList>
            <person name="Goeker M."/>
        </authorList>
    </citation>
    <scope>NUCLEOTIDE SEQUENCE [LARGE SCALE GENOMIC DNA]</scope>
    <source>
        <strain evidence="9 10">DSM 22440</strain>
    </source>
</reference>
<dbReference type="SUPFAM" id="SSF54849">
    <property type="entry name" value="GroEL-intermediate domain like"/>
    <property type="match status" value="1"/>
</dbReference>
<accession>A0A2V3VWL4</accession>
<dbReference type="Gene3D" id="3.50.7.10">
    <property type="entry name" value="GroEL"/>
    <property type="match status" value="1"/>
</dbReference>
<evidence type="ECO:0000256" key="3">
    <source>
        <dbReference type="ARBA" id="ARBA00022840"/>
    </source>
</evidence>
<dbReference type="RefSeq" id="WP_110252237.1">
    <property type="nucleotide sequence ID" value="NZ_QJJR01000021.1"/>
</dbReference>
<feature type="binding site" evidence="6">
    <location>
        <position position="492"/>
    </location>
    <ligand>
        <name>ATP</name>
        <dbReference type="ChEBI" id="CHEBI:30616"/>
    </ligand>
</feature>
<dbReference type="InterPro" id="IPR001844">
    <property type="entry name" value="Cpn60/GroEL"/>
</dbReference>
<dbReference type="HAMAP" id="MF_00600">
    <property type="entry name" value="CH60"/>
    <property type="match status" value="1"/>
</dbReference>
<keyword evidence="5 6" id="KW-0413">Isomerase</keyword>
<dbReference type="InterPro" id="IPR027409">
    <property type="entry name" value="GroEL-like_apical_dom_sf"/>
</dbReference>
<evidence type="ECO:0000256" key="5">
    <source>
        <dbReference type="ARBA" id="ARBA00023235"/>
    </source>
</evidence>
<evidence type="ECO:0000256" key="6">
    <source>
        <dbReference type="HAMAP-Rule" id="MF_00600"/>
    </source>
</evidence>
<feature type="binding site" evidence="6">
    <location>
        <begin position="86"/>
        <end position="90"/>
    </location>
    <ligand>
        <name>ATP</name>
        <dbReference type="ChEBI" id="CHEBI:30616"/>
    </ligand>
</feature>
<keyword evidence="3 6" id="KW-0067">ATP-binding</keyword>
<dbReference type="NCBIfam" id="NF009487">
    <property type="entry name" value="PRK12849.1"/>
    <property type="match status" value="1"/>
</dbReference>
<evidence type="ECO:0000313" key="9">
    <source>
        <dbReference type="EMBL" id="PXW86383.1"/>
    </source>
</evidence>
<dbReference type="GO" id="GO:0042026">
    <property type="term" value="P:protein refolding"/>
    <property type="evidence" value="ECO:0007669"/>
    <property type="project" value="UniProtKB-UniRule"/>
</dbReference>
<name>A0A2V3VWL4_9BACI</name>
<comment type="function">
    <text evidence="6 8">Together with its co-chaperonin GroES, plays an essential role in assisting protein folding. The GroEL-GroES system forms a nano-cage that allows encapsulation of the non-native substrate proteins and provides a physical environment optimized to promote and accelerate protein folding.</text>
</comment>
<dbReference type="GO" id="GO:0051082">
    <property type="term" value="F:unfolded protein binding"/>
    <property type="evidence" value="ECO:0007669"/>
    <property type="project" value="UniProtKB-UniRule"/>
</dbReference>
<feature type="binding site" evidence="6">
    <location>
        <begin position="476"/>
        <end position="478"/>
    </location>
    <ligand>
        <name>ATP</name>
        <dbReference type="ChEBI" id="CHEBI:30616"/>
    </ligand>
</feature>
<comment type="subunit">
    <text evidence="6 8">Forms a cylinder of 14 subunits composed of two heptameric rings stacked back-to-back. Interacts with the co-chaperonin GroES.</text>
</comment>
<dbReference type="NCBIfam" id="TIGR02348">
    <property type="entry name" value="GroEL"/>
    <property type="match status" value="1"/>
</dbReference>
<sequence length="540" mass="57252">MAKELKFSEDARRSMMRGVDTLANAVKVTLGPKGRNVVLDKKFGAPMITNDGVTIAKEIELEDKFENMGAQLVSEVASQTNDVAGDGTTTATVLAQAMIQEGLKNVASGANPVGVRRGIEKAVAVAIQELKAISKPIEGKDSIAQVAAISAADEEVGQLIAEAMERVGNDGVITIEESKGFSTELEVVEGMQFDRGYQSPYMVSDQDKMEAVLEDPYILVTDKKINTIQDVLPVLEQVVQQGKPLLLISEDVEGEALATLVVNKLRGTFNAVAVKAPGFGDRRKAMLEDIATLTGAEVITEDLGLDLKSTTMEQLGRASKVVVTKETTTIVEGSGNPEVISSRVAQIRGQIEETTSDFDREKLQERLAKLAGGVAVVKVGAATETELKERKLRIEDALNSTRAAVEEGIVAGGGTALMNVYQKVQSLELEGDEATGANIVLRSLESPVRQIAINAGLEGSVIVERLKGEKVGIGYNAATGEWVNMLETGIVDPTKVTRSALQNAASVAAMFLTTEAVVAEIKEEGSAPDMSGMGGMGGMM</sequence>
<dbReference type="Proteomes" id="UP000247922">
    <property type="component" value="Unassembled WGS sequence"/>
</dbReference>